<feature type="compositionally biased region" description="Basic and acidic residues" evidence="1">
    <location>
        <begin position="75"/>
        <end position="90"/>
    </location>
</feature>
<gene>
    <name evidence="2" type="ORF">Cvel_2639</name>
</gene>
<feature type="compositionally biased region" description="Basic and acidic residues" evidence="1">
    <location>
        <begin position="180"/>
        <end position="190"/>
    </location>
</feature>
<feature type="compositionally biased region" description="Basic and acidic residues" evidence="1">
    <location>
        <begin position="266"/>
        <end position="279"/>
    </location>
</feature>
<name>A0A0G4F213_9ALVE</name>
<dbReference type="EMBL" id="CDMZ01000055">
    <property type="protein sequence ID" value="CEM05569.1"/>
    <property type="molecule type" value="Genomic_DNA"/>
</dbReference>
<feature type="compositionally biased region" description="Low complexity" evidence="1">
    <location>
        <begin position="103"/>
        <end position="114"/>
    </location>
</feature>
<sequence length="483" mass="51690">METETDIILCAFGKIVQSYVEHVSGARPSPECEDSSGLLAPSSLTGGAGVVVERSSPLTKREKETALPKNRQKEKKKDSQEAGESHECPKKGPTGSSVGGAKGPSRGSGSSRPSIEVRPWASSRAAPSEMEEAKRRALEAAKRGALQRAEKQAEEARTRTASRPSEVGGEFNKAAGRPGEGVKEAGKGEATEGGLVSSCQTEKGEVERKPDGARLKPLPLNSGEGIGVLKGGKVKGKRSSAVEVCTWELEDEDDELSSCSSLSPRLAREERKKEGRDSEENSISPPFTVPLDRSLPLPAAYQRDTRELQASPTEDASNTLPEGYQQEDGEGVRDAASSSQPPFRSVPFLAPWEEVTKEEQKKFSNPPLVGVSLITPDGFLDSDSGGGSDAMEGETDEEGHESESEERVEESTARGQPEGANEVPSPPPAFRCLHCGSYAVETFQAACQRGGGEADPAFVSYMAQCASYYFQRKQQLEQGRQQT</sequence>
<organism evidence="2">
    <name type="scientific">Chromera velia CCMP2878</name>
    <dbReference type="NCBI Taxonomy" id="1169474"/>
    <lineage>
        <taxon>Eukaryota</taxon>
        <taxon>Sar</taxon>
        <taxon>Alveolata</taxon>
        <taxon>Colpodellida</taxon>
        <taxon>Chromeraceae</taxon>
        <taxon>Chromera</taxon>
    </lineage>
</organism>
<feature type="compositionally biased region" description="Basic and acidic residues" evidence="1">
    <location>
        <begin position="131"/>
        <end position="158"/>
    </location>
</feature>
<accession>A0A0G4F213</accession>
<protein>
    <submittedName>
        <fullName evidence="2">Uncharacterized protein</fullName>
    </submittedName>
</protein>
<evidence type="ECO:0000256" key="1">
    <source>
        <dbReference type="SAM" id="MobiDB-lite"/>
    </source>
</evidence>
<proteinExistence type="predicted"/>
<feature type="compositionally biased region" description="Polar residues" evidence="1">
    <location>
        <begin position="308"/>
        <end position="320"/>
    </location>
</feature>
<dbReference type="AlphaFoldDB" id="A0A0G4F213"/>
<dbReference type="VEuPathDB" id="CryptoDB:Cvel_2639"/>
<feature type="region of interest" description="Disordered" evidence="1">
    <location>
        <begin position="24"/>
        <end position="428"/>
    </location>
</feature>
<feature type="compositionally biased region" description="Basic and acidic residues" evidence="1">
    <location>
        <begin position="202"/>
        <end position="214"/>
    </location>
</feature>
<feature type="compositionally biased region" description="Acidic residues" evidence="1">
    <location>
        <begin position="391"/>
        <end position="408"/>
    </location>
</feature>
<evidence type="ECO:0000313" key="2">
    <source>
        <dbReference type="EMBL" id="CEM05569.1"/>
    </source>
</evidence>
<reference evidence="2" key="1">
    <citation type="submission" date="2014-11" db="EMBL/GenBank/DDBJ databases">
        <authorList>
            <person name="Otto D Thomas"/>
            <person name="Naeem Raeece"/>
        </authorList>
    </citation>
    <scope>NUCLEOTIDE SEQUENCE</scope>
</reference>